<protein>
    <recommendedName>
        <fullName evidence="4">Tryptophan 2-monooxygenase</fullName>
        <ecNumber evidence="3">1.13.12.3</ecNumber>
    </recommendedName>
</protein>
<feature type="signal peptide" evidence="7">
    <location>
        <begin position="1"/>
        <end position="27"/>
    </location>
</feature>
<dbReference type="Gene3D" id="3.90.660.10">
    <property type="match status" value="1"/>
</dbReference>
<feature type="chain" id="PRO_5007887097" description="Tryptophan 2-monooxygenase" evidence="7">
    <location>
        <begin position="28"/>
        <end position="507"/>
    </location>
</feature>
<dbReference type="SUPFAM" id="SSF51905">
    <property type="entry name" value="FAD/NAD(P)-binding domain"/>
    <property type="match status" value="1"/>
</dbReference>
<dbReference type="GO" id="GO:0009851">
    <property type="term" value="P:auxin biosynthetic process"/>
    <property type="evidence" value="ECO:0007669"/>
    <property type="project" value="UniProtKB-KW"/>
</dbReference>
<evidence type="ECO:0000256" key="7">
    <source>
        <dbReference type="SAM" id="SignalP"/>
    </source>
</evidence>
<keyword evidence="5" id="KW-0073">Auxin biosynthesis</keyword>
<dbReference type="InterPro" id="IPR002937">
    <property type="entry name" value="Amino_oxidase"/>
</dbReference>
<dbReference type="EMBL" id="AUXZ01000001">
    <property type="protein sequence ID" value="KZN56508.1"/>
    <property type="molecule type" value="Genomic_DNA"/>
</dbReference>
<comment type="caution">
    <text evidence="9">The sequence shown here is derived from an EMBL/GenBank/DDBJ whole genome shotgun (WGS) entry which is preliminary data.</text>
</comment>
<dbReference type="EC" id="1.13.12.3" evidence="3"/>
<dbReference type="InterPro" id="IPR036188">
    <property type="entry name" value="FAD/NAD-bd_sf"/>
</dbReference>
<keyword evidence="7" id="KW-0732">Signal</keyword>
<dbReference type="PANTHER" id="PTHR10742:SF410">
    <property type="entry name" value="LYSINE-SPECIFIC HISTONE DEMETHYLASE 2"/>
    <property type="match status" value="1"/>
</dbReference>
<evidence type="ECO:0000313" key="10">
    <source>
        <dbReference type="Proteomes" id="UP000076503"/>
    </source>
</evidence>
<dbReference type="PANTHER" id="PTHR10742">
    <property type="entry name" value="FLAVIN MONOAMINE OXIDASE"/>
    <property type="match status" value="1"/>
</dbReference>
<dbReference type="OrthoDB" id="337830at2"/>
<evidence type="ECO:0000256" key="5">
    <source>
        <dbReference type="ARBA" id="ARBA00023070"/>
    </source>
</evidence>
<dbReference type="InterPro" id="IPR006311">
    <property type="entry name" value="TAT_signal"/>
</dbReference>
<comment type="catalytic activity">
    <reaction evidence="6">
        <text>L-tryptophan + O2 = indole-3-acetamide + CO2 + H2O</text>
        <dbReference type="Rhea" id="RHEA:16165"/>
        <dbReference type="ChEBI" id="CHEBI:15377"/>
        <dbReference type="ChEBI" id="CHEBI:15379"/>
        <dbReference type="ChEBI" id="CHEBI:16031"/>
        <dbReference type="ChEBI" id="CHEBI:16526"/>
        <dbReference type="ChEBI" id="CHEBI:57912"/>
        <dbReference type="EC" id="1.13.12.3"/>
    </reaction>
</comment>
<comment type="pathway">
    <text evidence="1">Plant hormone metabolism; auxin biosynthesis.</text>
</comment>
<comment type="similarity">
    <text evidence="2">Belongs to the tryptophan 2-monooxygenase family.</text>
</comment>
<feature type="domain" description="Amine oxidase" evidence="8">
    <location>
        <begin position="60"/>
        <end position="501"/>
    </location>
</feature>
<evidence type="ECO:0000256" key="6">
    <source>
        <dbReference type="ARBA" id="ARBA00047321"/>
    </source>
</evidence>
<accession>A0A167GSF1</accession>
<gene>
    <name evidence="9" type="ORF">N476_00075</name>
</gene>
<organism evidence="9 10">
    <name type="scientific">Pseudoalteromonas luteoviolacea H33</name>
    <dbReference type="NCBI Taxonomy" id="1365251"/>
    <lineage>
        <taxon>Bacteria</taxon>
        <taxon>Pseudomonadati</taxon>
        <taxon>Pseudomonadota</taxon>
        <taxon>Gammaproteobacteria</taxon>
        <taxon>Alteromonadales</taxon>
        <taxon>Pseudoalteromonadaceae</taxon>
        <taxon>Pseudoalteromonas</taxon>
    </lineage>
</organism>
<dbReference type="Gene3D" id="3.50.50.60">
    <property type="entry name" value="FAD/NAD(P)-binding domain"/>
    <property type="match status" value="1"/>
</dbReference>
<dbReference type="RefSeq" id="WP_063359845.1">
    <property type="nucleotide sequence ID" value="NZ_AUXZ01000001.1"/>
</dbReference>
<evidence type="ECO:0000313" key="9">
    <source>
        <dbReference type="EMBL" id="KZN56508.1"/>
    </source>
</evidence>
<evidence type="ECO:0000259" key="8">
    <source>
        <dbReference type="Pfam" id="PF01593"/>
    </source>
</evidence>
<dbReference type="Gene3D" id="1.20.1440.240">
    <property type="match status" value="1"/>
</dbReference>
<dbReference type="Pfam" id="PF01593">
    <property type="entry name" value="Amino_oxidase"/>
    <property type="match status" value="1"/>
</dbReference>
<sequence length="507" mass="56759">MHKDRRDFIQKVTAATLLGSVSPSVLADQSIAPVDIQAWRNSMKNQGEQEEEILILGAGISGLCAAYELAKQGIKYKILEARSRPGGRNETIRHGSVIEEFDRTSICDFSADRNLYFNVGPARISAQHKRVLSYCHEFSIPLEPLINDNRNTHFSFSPSHTLKSREVYASQRGLIASTLAKAIDQNLTSHLIPHSQNQHMLEMLKSFGELDDNFNFTSSIRAGVTQDSGTFTPEQGIEPTHFEELLQYIDKWKNRIHFEQSLHQQSVMLQPKGGMDKIVKGFTSRLPGNIRYNSKVLAIKRSADGAEVTYENKHGRIKTITAEKVIVTLPLTVLQDIEHDFSNEISQEIQQAQYSSAGKIAFQSKRFWETNEQIFGGISWLDTDNAQIWYPSAKFGSDQGILVGGYIFGGPAGDRFAEQSEYQRISDAISQMSLVHPDTSDHVYAPVSRSWKNTPYSKGGWSSRLPIEAFSHCDGPYVFAGDHTTYLSGWQEGAIASAHRALELLDL</sequence>
<dbReference type="InterPro" id="IPR050281">
    <property type="entry name" value="Flavin_monoamine_oxidase"/>
</dbReference>
<evidence type="ECO:0000256" key="1">
    <source>
        <dbReference type="ARBA" id="ARBA00004814"/>
    </source>
</evidence>
<name>A0A167GSF1_9GAMM</name>
<evidence type="ECO:0000256" key="4">
    <source>
        <dbReference type="ARBA" id="ARBA00017871"/>
    </source>
</evidence>
<proteinExistence type="inferred from homology"/>
<dbReference type="GO" id="GO:0050361">
    <property type="term" value="F:tryptophan 2-monooxygenase activity"/>
    <property type="evidence" value="ECO:0007669"/>
    <property type="project" value="UniProtKB-EC"/>
</dbReference>
<evidence type="ECO:0000256" key="3">
    <source>
        <dbReference type="ARBA" id="ARBA00012535"/>
    </source>
</evidence>
<reference evidence="9 10" key="1">
    <citation type="submission" date="2013-07" db="EMBL/GenBank/DDBJ databases">
        <title>Comparative Genomic and Metabolomic Analysis of Twelve Strains of Pseudoalteromonas luteoviolacea.</title>
        <authorList>
            <person name="Vynne N.G."/>
            <person name="Mansson M."/>
            <person name="Gram L."/>
        </authorList>
    </citation>
    <scope>NUCLEOTIDE SEQUENCE [LARGE SCALE GENOMIC DNA]</scope>
    <source>
        <strain evidence="9 10">H33</strain>
    </source>
</reference>
<dbReference type="SUPFAM" id="SSF54373">
    <property type="entry name" value="FAD-linked reductases, C-terminal domain"/>
    <property type="match status" value="1"/>
</dbReference>
<dbReference type="AlphaFoldDB" id="A0A167GSF1"/>
<evidence type="ECO:0000256" key="2">
    <source>
        <dbReference type="ARBA" id="ARBA00005833"/>
    </source>
</evidence>
<dbReference type="Proteomes" id="UP000076503">
    <property type="component" value="Unassembled WGS sequence"/>
</dbReference>
<dbReference type="PATRIC" id="fig|1365251.3.peg.15"/>
<dbReference type="PROSITE" id="PS51318">
    <property type="entry name" value="TAT"/>
    <property type="match status" value="1"/>
</dbReference>
<dbReference type="PRINTS" id="PR00411">
    <property type="entry name" value="PNDRDTASEI"/>
</dbReference>